<evidence type="ECO:0000313" key="3">
    <source>
        <dbReference type="Proteomes" id="UP000828390"/>
    </source>
</evidence>
<evidence type="ECO:0000256" key="1">
    <source>
        <dbReference type="SAM" id="MobiDB-lite"/>
    </source>
</evidence>
<accession>A0A9D4D4J1</accession>
<reference evidence="2" key="2">
    <citation type="submission" date="2020-11" db="EMBL/GenBank/DDBJ databases">
        <authorList>
            <person name="McCartney M.A."/>
            <person name="Auch B."/>
            <person name="Kono T."/>
            <person name="Mallez S."/>
            <person name="Becker A."/>
            <person name="Gohl D.M."/>
            <person name="Silverstein K.A.T."/>
            <person name="Koren S."/>
            <person name="Bechman K.B."/>
            <person name="Herman A."/>
            <person name="Abrahante J.E."/>
            <person name="Garbe J."/>
        </authorList>
    </citation>
    <scope>NUCLEOTIDE SEQUENCE</scope>
    <source>
        <strain evidence="2">Duluth1</strain>
        <tissue evidence="2">Whole animal</tissue>
    </source>
</reference>
<gene>
    <name evidence="2" type="ORF">DPMN_044634</name>
</gene>
<reference evidence="2" key="1">
    <citation type="journal article" date="2019" name="bioRxiv">
        <title>The Genome of the Zebra Mussel, Dreissena polymorpha: A Resource for Invasive Species Research.</title>
        <authorList>
            <person name="McCartney M.A."/>
            <person name="Auch B."/>
            <person name="Kono T."/>
            <person name="Mallez S."/>
            <person name="Zhang Y."/>
            <person name="Obille A."/>
            <person name="Becker A."/>
            <person name="Abrahante J.E."/>
            <person name="Garbe J."/>
            <person name="Badalamenti J.P."/>
            <person name="Herman A."/>
            <person name="Mangelson H."/>
            <person name="Liachko I."/>
            <person name="Sullivan S."/>
            <person name="Sone E.D."/>
            <person name="Koren S."/>
            <person name="Silverstein K.A.T."/>
            <person name="Beckman K.B."/>
            <person name="Gohl D.M."/>
        </authorList>
    </citation>
    <scope>NUCLEOTIDE SEQUENCE</scope>
    <source>
        <strain evidence="2">Duluth1</strain>
        <tissue evidence="2">Whole animal</tissue>
    </source>
</reference>
<keyword evidence="3" id="KW-1185">Reference proteome</keyword>
<feature type="region of interest" description="Disordered" evidence="1">
    <location>
        <begin position="15"/>
        <end position="34"/>
    </location>
</feature>
<evidence type="ECO:0000313" key="2">
    <source>
        <dbReference type="EMBL" id="KAH3738029.1"/>
    </source>
</evidence>
<protein>
    <submittedName>
        <fullName evidence="2">Uncharacterized protein</fullName>
    </submittedName>
</protein>
<organism evidence="2 3">
    <name type="scientific">Dreissena polymorpha</name>
    <name type="common">Zebra mussel</name>
    <name type="synonym">Mytilus polymorpha</name>
    <dbReference type="NCBI Taxonomy" id="45954"/>
    <lineage>
        <taxon>Eukaryota</taxon>
        <taxon>Metazoa</taxon>
        <taxon>Spiralia</taxon>
        <taxon>Lophotrochozoa</taxon>
        <taxon>Mollusca</taxon>
        <taxon>Bivalvia</taxon>
        <taxon>Autobranchia</taxon>
        <taxon>Heteroconchia</taxon>
        <taxon>Euheterodonta</taxon>
        <taxon>Imparidentia</taxon>
        <taxon>Neoheterodontei</taxon>
        <taxon>Myida</taxon>
        <taxon>Dreissenoidea</taxon>
        <taxon>Dreissenidae</taxon>
        <taxon>Dreissena</taxon>
    </lineage>
</organism>
<dbReference type="EMBL" id="JAIWYP010000011">
    <property type="protein sequence ID" value="KAH3738029.1"/>
    <property type="molecule type" value="Genomic_DNA"/>
</dbReference>
<dbReference type="AlphaFoldDB" id="A0A9D4D4J1"/>
<name>A0A9D4D4J1_DREPO</name>
<comment type="caution">
    <text evidence="2">The sequence shown here is derived from an EMBL/GenBank/DDBJ whole genome shotgun (WGS) entry which is preliminary data.</text>
</comment>
<sequence length="72" mass="8469">MRQCSNIITQCRLKATIQKQDNPNRSEKENGMPTPHLRVMIAIVPKPVWQISKLQAQENQARFKRSTHQQRM</sequence>
<dbReference type="Proteomes" id="UP000828390">
    <property type="component" value="Unassembled WGS sequence"/>
</dbReference>
<proteinExistence type="predicted"/>